<dbReference type="InterPro" id="IPR042188">
    <property type="entry name" value="MmgE/PrpD_sf_2"/>
</dbReference>
<dbReference type="SUPFAM" id="SSF103378">
    <property type="entry name" value="2-methylcitrate dehydratase PrpD"/>
    <property type="match status" value="1"/>
</dbReference>
<protein>
    <submittedName>
        <fullName evidence="6">MmgE/PrpD family protein</fullName>
    </submittedName>
</protein>
<reference evidence="6" key="2">
    <citation type="journal article" date="2024" name="Environ. Microbiol.">
        <title>Genome analysis and description of Tunturibacter gen. nov. expands the diversity of Terriglobia in tundra soils.</title>
        <authorList>
            <person name="Messyasz A."/>
            <person name="Mannisto M.K."/>
            <person name="Kerkhof L.J."/>
            <person name="Haggblom M.M."/>
        </authorList>
    </citation>
    <scope>NUCLEOTIDE SEQUENCE</scope>
    <source>
        <strain evidence="6">M8UP23</strain>
    </source>
</reference>
<feature type="chain" id="PRO_5043392170" evidence="3">
    <location>
        <begin position="20"/>
        <end position="497"/>
    </location>
</feature>
<dbReference type="GO" id="GO:0016829">
    <property type="term" value="F:lyase activity"/>
    <property type="evidence" value="ECO:0007669"/>
    <property type="project" value="InterPro"/>
</dbReference>
<feature type="signal peptide" evidence="3">
    <location>
        <begin position="1"/>
        <end position="19"/>
    </location>
</feature>
<evidence type="ECO:0000256" key="2">
    <source>
        <dbReference type="SAM" id="MobiDB-lite"/>
    </source>
</evidence>
<reference evidence="6" key="1">
    <citation type="submission" date="2023-08" db="EMBL/GenBank/DDBJ databases">
        <authorList>
            <person name="Messyasz A."/>
            <person name="Mannisto M.K."/>
            <person name="Kerkhof L.J."/>
            <person name="Haggblom M."/>
        </authorList>
    </citation>
    <scope>NUCLEOTIDE SEQUENCE</scope>
    <source>
        <strain evidence="6">M8UP23</strain>
    </source>
</reference>
<dbReference type="InterPro" id="IPR042183">
    <property type="entry name" value="MmgE/PrpD_sf_1"/>
</dbReference>
<evidence type="ECO:0000313" key="6">
    <source>
        <dbReference type="EMBL" id="XCB27596.1"/>
    </source>
</evidence>
<dbReference type="Pfam" id="PF03972">
    <property type="entry name" value="MmgE_PrpD_N"/>
    <property type="match status" value="1"/>
</dbReference>
<dbReference type="PANTHER" id="PTHR16943">
    <property type="entry name" value="2-METHYLCITRATE DEHYDRATASE-RELATED"/>
    <property type="match status" value="1"/>
</dbReference>
<dbReference type="AlphaFoldDB" id="A0AAU7ZEZ8"/>
<evidence type="ECO:0000256" key="3">
    <source>
        <dbReference type="SAM" id="SignalP"/>
    </source>
</evidence>
<dbReference type="InterPro" id="IPR045336">
    <property type="entry name" value="MmgE_PrpD_N"/>
</dbReference>
<feature type="compositionally biased region" description="Low complexity" evidence="2">
    <location>
        <begin position="30"/>
        <end position="46"/>
    </location>
</feature>
<dbReference type="PANTHER" id="PTHR16943:SF8">
    <property type="entry name" value="2-METHYLCITRATE DEHYDRATASE"/>
    <property type="match status" value="1"/>
</dbReference>
<organism evidence="6">
    <name type="scientific">Tunturiibacter empetritectus</name>
    <dbReference type="NCBI Taxonomy" id="3069691"/>
    <lineage>
        <taxon>Bacteria</taxon>
        <taxon>Pseudomonadati</taxon>
        <taxon>Acidobacteriota</taxon>
        <taxon>Terriglobia</taxon>
        <taxon>Terriglobales</taxon>
        <taxon>Acidobacteriaceae</taxon>
        <taxon>Tunturiibacter</taxon>
    </lineage>
</organism>
<evidence type="ECO:0000256" key="1">
    <source>
        <dbReference type="ARBA" id="ARBA00006174"/>
    </source>
</evidence>
<dbReference type="RefSeq" id="WP_353069713.1">
    <property type="nucleotide sequence ID" value="NZ_CP132932.1"/>
</dbReference>
<dbReference type="InterPro" id="IPR045337">
    <property type="entry name" value="MmgE_PrpD_C"/>
</dbReference>
<dbReference type="InterPro" id="IPR036148">
    <property type="entry name" value="MmgE/PrpD_sf"/>
</dbReference>
<dbReference type="InterPro" id="IPR005656">
    <property type="entry name" value="MmgE_PrpD"/>
</dbReference>
<evidence type="ECO:0000259" key="5">
    <source>
        <dbReference type="Pfam" id="PF19305"/>
    </source>
</evidence>
<feature type="domain" description="MmgE/PrpD N-terminal" evidence="4">
    <location>
        <begin position="58"/>
        <end position="296"/>
    </location>
</feature>
<evidence type="ECO:0000259" key="4">
    <source>
        <dbReference type="Pfam" id="PF03972"/>
    </source>
</evidence>
<feature type="region of interest" description="Disordered" evidence="2">
    <location>
        <begin position="30"/>
        <end position="52"/>
    </location>
</feature>
<dbReference type="InterPro" id="IPR006311">
    <property type="entry name" value="TAT_signal"/>
</dbReference>
<dbReference type="Gene3D" id="1.10.4100.10">
    <property type="entry name" value="2-methylcitrate dehydratase PrpD"/>
    <property type="match status" value="1"/>
</dbReference>
<name>A0AAU7ZEZ8_9BACT</name>
<dbReference type="Gene3D" id="3.30.1330.120">
    <property type="entry name" value="2-methylcitrate dehydratase PrpD"/>
    <property type="match status" value="1"/>
</dbReference>
<dbReference type="KEGG" id="temp:RBB75_04575"/>
<comment type="similarity">
    <text evidence="1">Belongs to the PrpD family.</text>
</comment>
<dbReference type="EMBL" id="CP132932">
    <property type="protein sequence ID" value="XCB27596.1"/>
    <property type="molecule type" value="Genomic_DNA"/>
</dbReference>
<sequence length="497" mass="52782">MSLSHLLSRRAFLVQGALAGVSANAVTVAPSPQTPAAQTPTPQATSDVQPSTPPATRILADWLVSSPPSAVPDNVRKEAVRSIVNWVGVTVGGSGQQAVVRALATLQPYTGTSSAHLFGRPETLDPLRAALITGISSHVLDYDDTHLETIIHPAGPVASALFSLAQTRLVSGADLLHAFILGTEIECRLGKAIYPSHYDMGWHITGTCGAFGAAAACGRILGLNPQQMRWALGIAATEAAGLKIMFGSMSKSLNIGRAAENGLLAALLAASNFTSSDESIEGHEGYIFAASRQHNYAPLLDGLGQHYEIVLNTYKPFACGIVIHPVIDGVLQLRNQHNLKAPEIRSIAIRANPLVLELTGKKTPTTGLEAKFSVFHSAAVALLRGFAGEKEYTDEAARDPQVVALRERVYVSVDPAIRTDEAYITITTTGGQTFTKHVEHAVGSVQNPLTDKDLSFKFTQLATGILPPAQIEELLTFAWNLPEQHNAGDLPRLGSIA</sequence>
<dbReference type="PROSITE" id="PS51318">
    <property type="entry name" value="TAT"/>
    <property type="match status" value="1"/>
</dbReference>
<gene>
    <name evidence="6" type="ORF">RBB75_04575</name>
</gene>
<feature type="domain" description="MmgE/PrpD C-terminal" evidence="5">
    <location>
        <begin position="317"/>
        <end position="476"/>
    </location>
</feature>
<keyword evidence="3" id="KW-0732">Signal</keyword>
<proteinExistence type="inferred from homology"/>
<accession>A0AAU7ZEZ8</accession>
<dbReference type="Pfam" id="PF19305">
    <property type="entry name" value="MmgE_PrpD_C"/>
    <property type="match status" value="1"/>
</dbReference>